<evidence type="ECO:0000313" key="1">
    <source>
        <dbReference type="EMBL" id="KAL0322021.1"/>
    </source>
</evidence>
<protein>
    <submittedName>
        <fullName evidence="1">Uncharacterized protein</fullName>
    </submittedName>
</protein>
<comment type="caution">
    <text evidence="1">The sequence shown here is derived from an EMBL/GenBank/DDBJ whole genome shotgun (WGS) entry which is preliminary data.</text>
</comment>
<accession>A0AAW2LS88</accession>
<reference evidence="1" key="2">
    <citation type="journal article" date="2024" name="Plant">
        <title>Genomic evolution and insights into agronomic trait innovations of Sesamum species.</title>
        <authorList>
            <person name="Miao H."/>
            <person name="Wang L."/>
            <person name="Qu L."/>
            <person name="Liu H."/>
            <person name="Sun Y."/>
            <person name="Le M."/>
            <person name="Wang Q."/>
            <person name="Wei S."/>
            <person name="Zheng Y."/>
            <person name="Lin W."/>
            <person name="Duan Y."/>
            <person name="Cao H."/>
            <person name="Xiong S."/>
            <person name="Wang X."/>
            <person name="Wei L."/>
            <person name="Li C."/>
            <person name="Ma Q."/>
            <person name="Ju M."/>
            <person name="Zhao R."/>
            <person name="Li G."/>
            <person name="Mu C."/>
            <person name="Tian Q."/>
            <person name="Mei H."/>
            <person name="Zhang T."/>
            <person name="Gao T."/>
            <person name="Zhang H."/>
        </authorList>
    </citation>
    <scope>NUCLEOTIDE SEQUENCE</scope>
    <source>
        <strain evidence="1">KEN8</strain>
    </source>
</reference>
<reference evidence="1" key="1">
    <citation type="submission" date="2020-06" db="EMBL/GenBank/DDBJ databases">
        <authorList>
            <person name="Li T."/>
            <person name="Hu X."/>
            <person name="Zhang T."/>
            <person name="Song X."/>
            <person name="Zhang H."/>
            <person name="Dai N."/>
            <person name="Sheng W."/>
            <person name="Hou X."/>
            <person name="Wei L."/>
        </authorList>
    </citation>
    <scope>NUCLEOTIDE SEQUENCE</scope>
    <source>
        <strain evidence="1">KEN8</strain>
        <tissue evidence="1">Leaf</tissue>
    </source>
</reference>
<dbReference type="PANTHER" id="PTHR31973">
    <property type="entry name" value="POLYPROTEIN, PUTATIVE-RELATED"/>
    <property type="match status" value="1"/>
</dbReference>
<dbReference type="EMBL" id="JACGWM010000016">
    <property type="protein sequence ID" value="KAL0322021.1"/>
    <property type="molecule type" value="Genomic_DNA"/>
</dbReference>
<name>A0AAW2LS88_9LAMI</name>
<dbReference type="PANTHER" id="PTHR31973:SF187">
    <property type="entry name" value="MUTATOR TRANSPOSASE MUDRA PROTEIN"/>
    <property type="match status" value="1"/>
</dbReference>
<sequence>MRHELQKFGVNPPYMRLYRAKKIAMLRIKGNHIASFGMLTKYAEMVSGTNPRSIFKLQYAHEMEGIPPTPIFKRAFMALKALRDGFLEGCSPFIGFDGCHMKGPYGGVLLVVVALDENNELYPLAFVVVEVEYKQKGLVECIAEMVEFDENVPLEEAVKAVKRQRRSALVSEIPLESQKGPPLTQPSQVEANAQDGGLLIPTNMDPISVQIEVDAAPAAFFEDAHSQHANL</sequence>
<gene>
    <name evidence="1" type="ORF">Scaly_2498500</name>
</gene>
<organism evidence="1">
    <name type="scientific">Sesamum calycinum</name>
    <dbReference type="NCBI Taxonomy" id="2727403"/>
    <lineage>
        <taxon>Eukaryota</taxon>
        <taxon>Viridiplantae</taxon>
        <taxon>Streptophyta</taxon>
        <taxon>Embryophyta</taxon>
        <taxon>Tracheophyta</taxon>
        <taxon>Spermatophyta</taxon>
        <taxon>Magnoliopsida</taxon>
        <taxon>eudicotyledons</taxon>
        <taxon>Gunneridae</taxon>
        <taxon>Pentapetalae</taxon>
        <taxon>asterids</taxon>
        <taxon>lamiids</taxon>
        <taxon>Lamiales</taxon>
        <taxon>Pedaliaceae</taxon>
        <taxon>Sesamum</taxon>
    </lineage>
</organism>
<proteinExistence type="predicted"/>
<dbReference type="AlphaFoldDB" id="A0AAW2LS88"/>